<dbReference type="AlphaFoldDB" id="A0A0C2HHX0"/>
<feature type="region of interest" description="Disordered" evidence="1">
    <location>
        <begin position="45"/>
        <end position="141"/>
    </location>
</feature>
<feature type="compositionally biased region" description="Gly residues" evidence="1">
    <location>
        <begin position="45"/>
        <end position="77"/>
    </location>
</feature>
<proteinExistence type="predicted"/>
<protein>
    <submittedName>
        <fullName evidence="2">Uncharacterized protein</fullName>
    </submittedName>
</protein>
<organism evidence="2 3">
    <name type="scientific">Ancylostoma duodenale</name>
    <dbReference type="NCBI Taxonomy" id="51022"/>
    <lineage>
        <taxon>Eukaryota</taxon>
        <taxon>Metazoa</taxon>
        <taxon>Ecdysozoa</taxon>
        <taxon>Nematoda</taxon>
        <taxon>Chromadorea</taxon>
        <taxon>Rhabditida</taxon>
        <taxon>Rhabditina</taxon>
        <taxon>Rhabditomorpha</taxon>
        <taxon>Strongyloidea</taxon>
        <taxon>Ancylostomatidae</taxon>
        <taxon>Ancylostomatinae</taxon>
        <taxon>Ancylostoma</taxon>
    </lineage>
</organism>
<evidence type="ECO:0000313" key="2">
    <source>
        <dbReference type="EMBL" id="KIH69241.1"/>
    </source>
</evidence>
<reference evidence="2 3" key="1">
    <citation type="submission" date="2013-12" db="EMBL/GenBank/DDBJ databases">
        <title>Draft genome of the parsitic nematode Ancylostoma duodenale.</title>
        <authorList>
            <person name="Mitreva M."/>
        </authorList>
    </citation>
    <scope>NUCLEOTIDE SEQUENCE [LARGE SCALE GENOMIC DNA]</scope>
    <source>
        <strain evidence="2 3">Zhejiang</strain>
    </source>
</reference>
<sequence length="141" mass="14387">MAVQSSREYVLIQIITNGDELSKWKVVKCSETAYAYVCKKAGSGNTGGGYGSGNSGGGHGSGNTGGGHGSGNTGGVDGSDPGSGTDQHQAHSQSGPTAKGSVSDILLPRESDVSTGSIQMSEHAWRIGIHTQQRGSRIPKR</sequence>
<evidence type="ECO:0000313" key="3">
    <source>
        <dbReference type="Proteomes" id="UP000054047"/>
    </source>
</evidence>
<feature type="compositionally biased region" description="Polar residues" evidence="1">
    <location>
        <begin position="82"/>
        <end position="96"/>
    </location>
</feature>
<gene>
    <name evidence="2" type="ORF">ANCDUO_00426</name>
</gene>
<name>A0A0C2HHX0_9BILA</name>
<evidence type="ECO:0000256" key="1">
    <source>
        <dbReference type="SAM" id="MobiDB-lite"/>
    </source>
</evidence>
<accession>A0A0C2HHX0</accession>
<keyword evidence="3" id="KW-1185">Reference proteome</keyword>
<dbReference type="Proteomes" id="UP000054047">
    <property type="component" value="Unassembled WGS sequence"/>
</dbReference>
<dbReference type="EMBL" id="KN726196">
    <property type="protein sequence ID" value="KIH69241.1"/>
    <property type="molecule type" value="Genomic_DNA"/>
</dbReference>